<name>T0INP8_9SPHN</name>
<dbReference type="EMBL" id="ATDP01000107">
    <property type="protein sequence ID" value="EQB11264.1"/>
    <property type="molecule type" value="Genomic_DNA"/>
</dbReference>
<comment type="caution">
    <text evidence="1">The sequence shown here is derived from an EMBL/GenBank/DDBJ whole genome shotgun (WGS) entry which is preliminary data.</text>
</comment>
<gene>
    <name evidence="1" type="ORF">RLDS_22950</name>
</gene>
<protein>
    <submittedName>
        <fullName evidence="1">Uncharacterized protein</fullName>
    </submittedName>
</protein>
<proteinExistence type="predicted"/>
<keyword evidence="2" id="KW-1185">Reference proteome</keyword>
<evidence type="ECO:0000313" key="1">
    <source>
        <dbReference type="EMBL" id="EQB11264.1"/>
    </source>
</evidence>
<reference evidence="1 2" key="1">
    <citation type="journal article" date="2013" name="Genome Announc.">
        <title>Draft Genome Sequence of Sphingobium lactosutens Strain DS20T, Isolated from a Hexachlorocyclohexane Dumpsite.</title>
        <authorList>
            <person name="Kumar R."/>
            <person name="Dwivedi V."/>
            <person name="Negi V."/>
            <person name="Khurana J.P."/>
            <person name="Lal R."/>
        </authorList>
    </citation>
    <scope>NUCLEOTIDE SEQUENCE [LARGE SCALE GENOMIC DNA]</scope>
    <source>
        <strain evidence="1 2">DS20</strain>
    </source>
</reference>
<organism evidence="1 2">
    <name type="scientific">Sphingobium lactosutens DS20</name>
    <dbReference type="NCBI Taxonomy" id="1331060"/>
    <lineage>
        <taxon>Bacteria</taxon>
        <taxon>Pseudomonadati</taxon>
        <taxon>Pseudomonadota</taxon>
        <taxon>Alphaproteobacteria</taxon>
        <taxon>Sphingomonadales</taxon>
        <taxon>Sphingomonadaceae</taxon>
        <taxon>Sphingobium</taxon>
    </lineage>
</organism>
<dbReference type="AlphaFoldDB" id="T0INP8"/>
<dbReference type="Proteomes" id="UP000015531">
    <property type="component" value="Unassembled WGS sequence"/>
</dbReference>
<evidence type="ECO:0000313" key="2">
    <source>
        <dbReference type="Proteomes" id="UP000015531"/>
    </source>
</evidence>
<sequence length="107" mass="11519">MTLAPPVQLAQPVLRVTKVTRATPAMLVLLAPLVRPALLVRKATRETLASEDYRACPVQPAQLVRVVSVAKLVRPAQHLQSPALLVLLGQPARPERRATKVIAAIPA</sequence>
<accession>T0INP8</accession>